<evidence type="ECO:0000313" key="3">
    <source>
        <dbReference type="EMBL" id="KAK9924023.1"/>
    </source>
</evidence>
<accession>A0AAW1WHM0</accession>
<dbReference type="GO" id="GO:0035251">
    <property type="term" value="F:UDP-glucosyltransferase activity"/>
    <property type="evidence" value="ECO:0007669"/>
    <property type="project" value="TreeGrafter"/>
</dbReference>
<name>A0AAW1WHM0_RUBAR</name>
<protein>
    <submittedName>
        <fullName evidence="3">Uncharacterized protein</fullName>
    </submittedName>
</protein>
<dbReference type="Gene3D" id="3.40.50.2000">
    <property type="entry name" value="Glycogen Phosphorylase B"/>
    <property type="match status" value="5"/>
</dbReference>
<gene>
    <name evidence="3" type="ORF">M0R45_032413</name>
</gene>
<sequence>MAASSSPPHVVIFPFMAQGHTLPLLDISKALSFRCLQSSWGVIVNSLTELEGEYVTALPGLYYKEAKAWCVGTVLLYDNIQGGTGGSHAKSQSLRCLYIEWLDKQDGSDVVIYVSFGTQARLSNEQMDEIADGLKMAGKRFLWVVGSSGTWGPDEGWARSVEGRGLVVRDWVGGFSSHQKLATIDRRVVCGDGVKELMGGKKGGRASERATELGTMARRAVEKDGSSAEKFDELIERLIAIERD</sequence>
<comment type="similarity">
    <text evidence="1">Belongs to the UDP-glycosyltransferase family.</text>
</comment>
<dbReference type="Proteomes" id="UP001457282">
    <property type="component" value="Unassembled WGS sequence"/>
</dbReference>
<evidence type="ECO:0000313" key="4">
    <source>
        <dbReference type="Proteomes" id="UP001457282"/>
    </source>
</evidence>
<organism evidence="3 4">
    <name type="scientific">Rubus argutus</name>
    <name type="common">Southern blackberry</name>
    <dbReference type="NCBI Taxonomy" id="59490"/>
    <lineage>
        <taxon>Eukaryota</taxon>
        <taxon>Viridiplantae</taxon>
        <taxon>Streptophyta</taxon>
        <taxon>Embryophyta</taxon>
        <taxon>Tracheophyta</taxon>
        <taxon>Spermatophyta</taxon>
        <taxon>Magnoliopsida</taxon>
        <taxon>eudicotyledons</taxon>
        <taxon>Gunneridae</taxon>
        <taxon>Pentapetalae</taxon>
        <taxon>rosids</taxon>
        <taxon>fabids</taxon>
        <taxon>Rosales</taxon>
        <taxon>Rosaceae</taxon>
        <taxon>Rosoideae</taxon>
        <taxon>Rosoideae incertae sedis</taxon>
        <taxon>Rubus</taxon>
    </lineage>
</organism>
<dbReference type="PANTHER" id="PTHR48047:SF218">
    <property type="entry name" value="GLYCOSYLTRANSFERASE"/>
    <property type="match status" value="1"/>
</dbReference>
<keyword evidence="2" id="KW-0328">Glycosyltransferase</keyword>
<proteinExistence type="inferred from homology"/>
<dbReference type="AlphaFoldDB" id="A0AAW1WHM0"/>
<evidence type="ECO:0000256" key="2">
    <source>
        <dbReference type="ARBA" id="ARBA00022676"/>
    </source>
</evidence>
<comment type="caution">
    <text evidence="3">The sequence shown here is derived from an EMBL/GenBank/DDBJ whole genome shotgun (WGS) entry which is preliminary data.</text>
</comment>
<dbReference type="SUPFAM" id="SSF53756">
    <property type="entry name" value="UDP-Glycosyltransferase/glycogen phosphorylase"/>
    <property type="match status" value="2"/>
</dbReference>
<dbReference type="PANTHER" id="PTHR48047">
    <property type="entry name" value="GLYCOSYLTRANSFERASE"/>
    <property type="match status" value="1"/>
</dbReference>
<keyword evidence="4" id="KW-1185">Reference proteome</keyword>
<dbReference type="EMBL" id="JBEDUW010000006">
    <property type="protein sequence ID" value="KAK9924023.1"/>
    <property type="molecule type" value="Genomic_DNA"/>
</dbReference>
<evidence type="ECO:0000256" key="1">
    <source>
        <dbReference type="ARBA" id="ARBA00009995"/>
    </source>
</evidence>
<keyword evidence="2" id="KW-0808">Transferase</keyword>
<reference evidence="3 4" key="1">
    <citation type="journal article" date="2023" name="G3 (Bethesda)">
        <title>A chromosome-length genome assembly and annotation of blackberry (Rubus argutus, cv. 'Hillquist').</title>
        <authorList>
            <person name="Bruna T."/>
            <person name="Aryal R."/>
            <person name="Dudchenko O."/>
            <person name="Sargent D.J."/>
            <person name="Mead D."/>
            <person name="Buti M."/>
            <person name="Cavallini A."/>
            <person name="Hytonen T."/>
            <person name="Andres J."/>
            <person name="Pham M."/>
            <person name="Weisz D."/>
            <person name="Mascagni F."/>
            <person name="Usai G."/>
            <person name="Natali L."/>
            <person name="Bassil N."/>
            <person name="Fernandez G.E."/>
            <person name="Lomsadze A."/>
            <person name="Armour M."/>
            <person name="Olukolu B."/>
            <person name="Poorten T."/>
            <person name="Britton C."/>
            <person name="Davik J."/>
            <person name="Ashrafi H."/>
            <person name="Aiden E.L."/>
            <person name="Borodovsky M."/>
            <person name="Worthington M."/>
        </authorList>
    </citation>
    <scope>NUCLEOTIDE SEQUENCE [LARGE SCALE GENOMIC DNA]</scope>
    <source>
        <strain evidence="3">PI 553951</strain>
    </source>
</reference>